<dbReference type="Proteomes" id="UP000539642">
    <property type="component" value="Unassembled WGS sequence"/>
</dbReference>
<dbReference type="GO" id="GO:0009279">
    <property type="term" value="C:cell outer membrane"/>
    <property type="evidence" value="ECO:0007669"/>
    <property type="project" value="InterPro"/>
</dbReference>
<dbReference type="InterPro" id="IPR020080">
    <property type="entry name" value="OM_adhesin/peptidase_omptin"/>
</dbReference>
<feature type="chain" id="PRO_5032684412" evidence="1">
    <location>
        <begin position="28"/>
        <end position="342"/>
    </location>
</feature>
<sequence>MQMLTNNRIIAFGLGVIMAAGAGTATASDGAVLGAGAGPVSSPAQAPVTSANTANYSLSIGPELMSGDTTYRIGYPVVDPAGVVYQGYFPLSELVWPLDFWLARIDGRIAFNDEWRINATIKKDVSTPGDDMEDSDWMTPAHPSRLDIYSESEISSFDAFIFDADIEWSFLRRNGLAVYAGVGYLYQDFDYEAKPLYQNSPSGLPGFDYYGDGRVGITYDMTYSIPYLKLGADLQVGPNLSLEGSVAYSPIVEAEDTDHHLLREYGGKISAGDMDGDAFMLDISGTYTFTPALYMELGLQYVKIEVDGNQTQEYGWGIPIGTLDEESESSQTSVFVSVGYLF</sequence>
<dbReference type="GO" id="GO:0006508">
    <property type="term" value="P:proteolysis"/>
    <property type="evidence" value="ECO:0007669"/>
    <property type="project" value="UniProtKB-KW"/>
</dbReference>
<dbReference type="Pfam" id="PF01278">
    <property type="entry name" value="Omptin"/>
    <property type="match status" value="1"/>
</dbReference>
<dbReference type="SUPFAM" id="SSF69917">
    <property type="entry name" value="OMPT-like"/>
    <property type="match status" value="1"/>
</dbReference>
<dbReference type="InterPro" id="IPR000036">
    <property type="entry name" value="Peptidase_A26_omptin"/>
</dbReference>
<keyword evidence="1" id="KW-0732">Signal</keyword>
<keyword evidence="3" id="KW-1185">Reference proteome</keyword>
<dbReference type="EMBL" id="JACHEO010000004">
    <property type="protein sequence ID" value="MBB5347462.1"/>
    <property type="molecule type" value="Genomic_DNA"/>
</dbReference>
<feature type="signal peptide" evidence="1">
    <location>
        <begin position="1"/>
        <end position="27"/>
    </location>
</feature>
<keyword evidence="2" id="KW-0378">Hydrolase</keyword>
<reference evidence="2 3" key="1">
    <citation type="submission" date="2020-08" db="EMBL/GenBank/DDBJ databases">
        <title>Genomic Encyclopedia of Type Strains, Phase IV (KMG-IV): sequencing the most valuable type-strain genomes for metagenomic binning, comparative biology and taxonomic classification.</title>
        <authorList>
            <person name="Goeker M."/>
        </authorList>
    </citation>
    <scope>NUCLEOTIDE SEQUENCE [LARGE SCALE GENOMIC DNA]</scope>
    <source>
        <strain evidence="2 3">DSM 28570</strain>
    </source>
</reference>
<name>A0A840UNX1_9BACT</name>
<gene>
    <name evidence="2" type="ORF">HNQ81_001178</name>
</gene>
<organism evidence="2 3">
    <name type="scientific">Desulfoprunum benzoelyticum</name>
    <dbReference type="NCBI Taxonomy" id="1506996"/>
    <lineage>
        <taxon>Bacteria</taxon>
        <taxon>Pseudomonadati</taxon>
        <taxon>Thermodesulfobacteriota</taxon>
        <taxon>Desulfobulbia</taxon>
        <taxon>Desulfobulbales</taxon>
        <taxon>Desulfobulbaceae</taxon>
        <taxon>Desulfoprunum</taxon>
    </lineage>
</organism>
<evidence type="ECO:0000256" key="1">
    <source>
        <dbReference type="SAM" id="SignalP"/>
    </source>
</evidence>
<dbReference type="Gene3D" id="2.40.128.90">
    <property type="entry name" value="OMPT-like"/>
    <property type="match status" value="1"/>
</dbReference>
<dbReference type="RefSeq" id="WP_183349246.1">
    <property type="nucleotide sequence ID" value="NZ_JACHEO010000004.1"/>
</dbReference>
<comment type="caution">
    <text evidence="2">The sequence shown here is derived from an EMBL/GenBank/DDBJ whole genome shotgun (WGS) entry which is preliminary data.</text>
</comment>
<accession>A0A840UNX1</accession>
<dbReference type="AlphaFoldDB" id="A0A840UNX1"/>
<dbReference type="InterPro" id="IPR053724">
    <property type="entry name" value="OMP_A26_sf"/>
</dbReference>
<evidence type="ECO:0000313" key="3">
    <source>
        <dbReference type="Proteomes" id="UP000539642"/>
    </source>
</evidence>
<proteinExistence type="predicted"/>
<protein>
    <submittedName>
        <fullName evidence="2">Outer membrane protease</fullName>
    </submittedName>
</protein>
<keyword evidence="2" id="KW-0645">Protease</keyword>
<evidence type="ECO:0000313" key="2">
    <source>
        <dbReference type="EMBL" id="MBB5347462.1"/>
    </source>
</evidence>
<dbReference type="GO" id="GO:0004190">
    <property type="term" value="F:aspartic-type endopeptidase activity"/>
    <property type="evidence" value="ECO:0007669"/>
    <property type="project" value="InterPro"/>
</dbReference>